<reference evidence="2" key="1">
    <citation type="submission" date="2020-10" db="EMBL/GenBank/DDBJ databases">
        <title>Connecting structure to function with the recovery of over 1000 high-quality activated sludge metagenome-assembled genomes encoding full-length rRNA genes using long-read sequencing.</title>
        <authorList>
            <person name="Singleton C.M."/>
            <person name="Petriglieri F."/>
            <person name="Kristensen J.M."/>
            <person name="Kirkegaard R.H."/>
            <person name="Michaelsen T.Y."/>
            <person name="Andersen M.H."/>
            <person name="Karst S.M."/>
            <person name="Dueholm M.S."/>
            <person name="Nielsen P.H."/>
            <person name="Albertsen M."/>
        </authorList>
    </citation>
    <scope>NUCLEOTIDE SEQUENCE</scope>
    <source>
        <strain evidence="2">Bjer_18-Q3-R1-45_BAT3C.347</strain>
    </source>
</reference>
<dbReference type="PANTHER" id="PTHR34610">
    <property type="entry name" value="SSL7007 PROTEIN"/>
    <property type="match status" value="1"/>
</dbReference>
<evidence type="ECO:0000313" key="3">
    <source>
        <dbReference type="Proteomes" id="UP000807785"/>
    </source>
</evidence>
<dbReference type="InterPro" id="IPR029060">
    <property type="entry name" value="PIN-like_dom_sf"/>
</dbReference>
<dbReference type="EMBL" id="JADJEV010000002">
    <property type="protein sequence ID" value="MBK6972086.1"/>
    <property type="molecule type" value="Genomic_DNA"/>
</dbReference>
<dbReference type="NCBIfam" id="TIGR00305">
    <property type="entry name" value="putative toxin-antitoxin system toxin component, PIN family"/>
    <property type="match status" value="1"/>
</dbReference>
<sequence>MVLSALLWRGTPHHLLSTIREHASIQLYSSAALLDELADVLTRPSATKRLALIRKTVREVLADYLDAVELVEPTDVPRVVPNDPDDDQVIAAALTAGADWIVSGDVDLLSLRHHHGIPIVNSAQALQQIAK</sequence>
<dbReference type="InterPro" id="IPR002850">
    <property type="entry name" value="PIN_toxin-like"/>
</dbReference>
<dbReference type="PANTHER" id="PTHR34610:SF3">
    <property type="entry name" value="SSL7007 PROTEIN"/>
    <property type="match status" value="1"/>
</dbReference>
<gene>
    <name evidence="2" type="ORF">IPH26_03735</name>
</gene>
<accession>A0A9D7HQ77</accession>
<dbReference type="SUPFAM" id="SSF88723">
    <property type="entry name" value="PIN domain-like"/>
    <property type="match status" value="1"/>
</dbReference>
<dbReference type="Pfam" id="PF13470">
    <property type="entry name" value="PIN_3"/>
    <property type="match status" value="1"/>
</dbReference>
<dbReference type="AlphaFoldDB" id="A0A9D7HQ77"/>
<evidence type="ECO:0000313" key="2">
    <source>
        <dbReference type="EMBL" id="MBK6972086.1"/>
    </source>
</evidence>
<name>A0A9D7HQ77_9PROT</name>
<feature type="domain" description="PIN" evidence="1">
    <location>
        <begin position="2"/>
        <end position="106"/>
    </location>
</feature>
<organism evidence="2 3">
    <name type="scientific">Candidatus Methylophosphatis roskildensis</name>
    <dbReference type="NCBI Taxonomy" id="2899263"/>
    <lineage>
        <taxon>Bacteria</taxon>
        <taxon>Pseudomonadati</taxon>
        <taxon>Pseudomonadota</taxon>
        <taxon>Betaproteobacteria</taxon>
        <taxon>Nitrosomonadales</taxon>
        <taxon>Sterolibacteriaceae</taxon>
        <taxon>Candidatus Methylophosphatis</taxon>
    </lineage>
</organism>
<protein>
    <submittedName>
        <fullName evidence="2">Toxin-antitoxin system toxin component, PIN family</fullName>
    </submittedName>
</protein>
<dbReference type="InterPro" id="IPR002716">
    <property type="entry name" value="PIN_dom"/>
</dbReference>
<comment type="caution">
    <text evidence="2">The sequence shown here is derived from an EMBL/GenBank/DDBJ whole genome shotgun (WGS) entry which is preliminary data.</text>
</comment>
<proteinExistence type="predicted"/>
<evidence type="ECO:0000259" key="1">
    <source>
        <dbReference type="Pfam" id="PF13470"/>
    </source>
</evidence>
<dbReference type="Proteomes" id="UP000807785">
    <property type="component" value="Unassembled WGS sequence"/>
</dbReference>